<dbReference type="SMART" id="SM00245">
    <property type="entry name" value="TSPc"/>
    <property type="match status" value="1"/>
</dbReference>
<evidence type="ECO:0000256" key="1">
    <source>
        <dbReference type="SAM" id="Coils"/>
    </source>
</evidence>
<dbReference type="SUPFAM" id="SSF46565">
    <property type="entry name" value="Chaperone J-domain"/>
    <property type="match status" value="1"/>
</dbReference>
<dbReference type="AlphaFoldDB" id="A0A2M8DRE3"/>
<evidence type="ECO:0000259" key="3">
    <source>
        <dbReference type="SMART" id="SM00245"/>
    </source>
</evidence>
<dbReference type="PANTHER" id="PTHR32060:SF30">
    <property type="entry name" value="CARBOXY-TERMINAL PROCESSING PROTEASE CTPA"/>
    <property type="match status" value="1"/>
</dbReference>
<dbReference type="GO" id="GO:0030288">
    <property type="term" value="C:outer membrane-bounded periplasmic space"/>
    <property type="evidence" value="ECO:0007669"/>
    <property type="project" value="TreeGrafter"/>
</dbReference>
<gene>
    <name evidence="4" type="ORF">CO073_02175</name>
</gene>
<dbReference type="Gene3D" id="3.90.226.10">
    <property type="entry name" value="2-enoyl-CoA Hydratase, Chain A, domain 1"/>
    <property type="match status" value="1"/>
</dbReference>
<dbReference type="SUPFAM" id="SSF52096">
    <property type="entry name" value="ClpP/crotonase"/>
    <property type="match status" value="1"/>
</dbReference>
<comment type="caution">
    <text evidence="4">The sequence shown here is derived from an EMBL/GenBank/DDBJ whole genome shotgun (WGS) entry which is preliminary data.</text>
</comment>
<dbReference type="GO" id="GO:0004175">
    <property type="term" value="F:endopeptidase activity"/>
    <property type="evidence" value="ECO:0007669"/>
    <property type="project" value="TreeGrafter"/>
</dbReference>
<dbReference type="Pfam" id="PF03572">
    <property type="entry name" value="Peptidase_S41"/>
    <property type="match status" value="1"/>
</dbReference>
<reference evidence="5" key="1">
    <citation type="submission" date="2017-09" db="EMBL/GenBank/DDBJ databases">
        <title>Depth-based differentiation of microbial function through sediment-hosted aquifers and enrichment of novel symbionts in the deep terrestrial subsurface.</title>
        <authorList>
            <person name="Probst A.J."/>
            <person name="Ladd B."/>
            <person name="Jarett J.K."/>
            <person name="Geller-Mcgrath D.E."/>
            <person name="Sieber C.M.K."/>
            <person name="Emerson J.B."/>
            <person name="Anantharaman K."/>
            <person name="Thomas B.C."/>
            <person name="Malmstrom R."/>
            <person name="Stieglmeier M."/>
            <person name="Klingl A."/>
            <person name="Woyke T."/>
            <person name="Ryan C.M."/>
            <person name="Banfield J.F."/>
        </authorList>
    </citation>
    <scope>NUCLEOTIDE SEQUENCE [LARGE SCALE GENOMIC DNA]</scope>
</reference>
<dbReference type="GO" id="GO:0007165">
    <property type="term" value="P:signal transduction"/>
    <property type="evidence" value="ECO:0007669"/>
    <property type="project" value="TreeGrafter"/>
</dbReference>
<accession>A0A2M8DRE3</accession>
<dbReference type="PANTHER" id="PTHR32060">
    <property type="entry name" value="TAIL-SPECIFIC PROTEASE"/>
    <property type="match status" value="1"/>
</dbReference>
<protein>
    <recommendedName>
        <fullName evidence="3">Tail specific protease domain-containing protein</fullName>
    </recommendedName>
</protein>
<dbReference type="GO" id="GO:0006508">
    <property type="term" value="P:proteolysis"/>
    <property type="evidence" value="ECO:0007669"/>
    <property type="project" value="InterPro"/>
</dbReference>
<dbReference type="InterPro" id="IPR036869">
    <property type="entry name" value="J_dom_sf"/>
</dbReference>
<dbReference type="InterPro" id="IPR005151">
    <property type="entry name" value="Tail-specific_protease"/>
</dbReference>
<keyword evidence="2" id="KW-1133">Transmembrane helix</keyword>
<feature type="non-terminal residue" evidence="4">
    <location>
        <position position="1"/>
    </location>
</feature>
<feature type="domain" description="Tail specific protease" evidence="3">
    <location>
        <begin position="241"/>
        <end position="441"/>
    </location>
</feature>
<keyword evidence="2" id="KW-0472">Membrane</keyword>
<sequence>KTSSKTSTKKKTTPKPLKRVIIKQTDRTIRFSYISLIILFIIILLGGLYFYNFTYVRGDQGENEAVQVQEEKHVAFLLEIFDKIQENYWEVITGQDLFNIYKAGLEKLEKQPEVIINSDRTALKSILTQVVDGLSDELSKKEFSVNLATIVLYNLQPVGRSGLFTTQKETDLWNNVKNIDPNTNLYTELDVTEDASTEEIAAAADEVEEELQDIINDNDSTEEELAAAQQKLAVVDRARETLTQEAARQTYNTSGVEATVYGEMLTDEILHMTSKKMSPTSFTELQQVANEFDQYQNLDTLILDLRGNIGGSVDLMPYFLGPFIGPNQYAYESYHQGEYEPYKTLVGWLPSLVRYKNVIILQDEIAQSSAEVMTSVLKKYNVGILVGTTSRGWGTIEAVYELTNQISDDETYKMFLVNAVTLRDDGQPIEGRGVDPVINVADENWPDLLYTYVNDNALVRAVEKLID</sequence>
<dbReference type="Gene3D" id="1.10.287.110">
    <property type="entry name" value="DnaJ domain"/>
    <property type="match status" value="1"/>
</dbReference>
<dbReference type="Proteomes" id="UP000230136">
    <property type="component" value="Unassembled WGS sequence"/>
</dbReference>
<evidence type="ECO:0000313" key="4">
    <source>
        <dbReference type="EMBL" id="PJC01922.1"/>
    </source>
</evidence>
<dbReference type="EMBL" id="PFSY01000094">
    <property type="protein sequence ID" value="PJC01922.1"/>
    <property type="molecule type" value="Genomic_DNA"/>
</dbReference>
<feature type="transmembrane region" description="Helical" evidence="2">
    <location>
        <begin position="31"/>
        <end position="51"/>
    </location>
</feature>
<feature type="coiled-coil region" evidence="1">
    <location>
        <begin position="197"/>
        <end position="245"/>
    </location>
</feature>
<keyword evidence="2" id="KW-0812">Transmembrane</keyword>
<evidence type="ECO:0000313" key="5">
    <source>
        <dbReference type="Proteomes" id="UP000230136"/>
    </source>
</evidence>
<evidence type="ECO:0000256" key="2">
    <source>
        <dbReference type="SAM" id="Phobius"/>
    </source>
</evidence>
<keyword evidence="1" id="KW-0175">Coiled coil</keyword>
<organism evidence="4 5">
    <name type="scientific">Candidatus Komeilibacteria bacterium CG_4_9_14_0_8_um_filter_36_9</name>
    <dbReference type="NCBI Taxonomy" id="1974473"/>
    <lineage>
        <taxon>Bacteria</taxon>
        <taxon>Candidatus Komeiliibacteriota</taxon>
    </lineage>
</organism>
<dbReference type="InterPro" id="IPR029045">
    <property type="entry name" value="ClpP/crotonase-like_dom_sf"/>
</dbReference>
<proteinExistence type="predicted"/>
<dbReference type="GO" id="GO:0008236">
    <property type="term" value="F:serine-type peptidase activity"/>
    <property type="evidence" value="ECO:0007669"/>
    <property type="project" value="InterPro"/>
</dbReference>
<name>A0A2M8DRE3_9BACT</name>